<accession>A0AAN8FXN5</accession>
<dbReference type="InterPro" id="IPR022783">
    <property type="entry name" value="GCFC_dom"/>
</dbReference>
<comment type="caution">
    <text evidence="10">The sequence shown here is derived from an EMBL/GenBank/DDBJ whole genome shotgun (WGS) entry which is preliminary data.</text>
</comment>
<dbReference type="EMBL" id="WIXE01000756">
    <property type="protein sequence ID" value="KAK5986295.1"/>
    <property type="molecule type" value="Genomic_DNA"/>
</dbReference>
<organism evidence="10 11">
    <name type="scientific">Trichostrongylus colubriformis</name>
    <name type="common">Black scour worm</name>
    <dbReference type="NCBI Taxonomy" id="6319"/>
    <lineage>
        <taxon>Eukaryota</taxon>
        <taxon>Metazoa</taxon>
        <taxon>Ecdysozoa</taxon>
        <taxon>Nematoda</taxon>
        <taxon>Chromadorea</taxon>
        <taxon>Rhabditida</taxon>
        <taxon>Rhabditina</taxon>
        <taxon>Rhabditomorpha</taxon>
        <taxon>Strongyloidea</taxon>
        <taxon>Trichostrongylidae</taxon>
        <taxon>Trichostrongylus</taxon>
    </lineage>
</organism>
<dbReference type="Pfam" id="PF12457">
    <property type="entry name" value="TIP_N"/>
    <property type="match status" value="1"/>
</dbReference>
<dbReference type="Pfam" id="PF07842">
    <property type="entry name" value="GCFC"/>
    <property type="match status" value="1"/>
</dbReference>
<feature type="domain" description="G-patch" evidence="9">
    <location>
        <begin position="144"/>
        <end position="190"/>
    </location>
</feature>
<evidence type="ECO:0000313" key="11">
    <source>
        <dbReference type="Proteomes" id="UP001331761"/>
    </source>
</evidence>
<keyword evidence="3 7" id="KW-0507">mRNA processing</keyword>
<dbReference type="AlphaFoldDB" id="A0AAN8FXN5"/>
<dbReference type="Proteomes" id="UP001331761">
    <property type="component" value="Unassembled WGS sequence"/>
</dbReference>
<dbReference type="PANTHER" id="PTHR23329">
    <property type="entry name" value="TUFTELIN-INTERACTING PROTEIN 11-RELATED"/>
    <property type="match status" value="1"/>
</dbReference>
<evidence type="ECO:0000256" key="5">
    <source>
        <dbReference type="ARBA" id="ARBA00023187"/>
    </source>
</evidence>
<dbReference type="GO" id="GO:0003676">
    <property type="term" value="F:nucleic acid binding"/>
    <property type="evidence" value="ECO:0007669"/>
    <property type="project" value="InterPro"/>
</dbReference>
<comment type="subcellular location">
    <subcellularLocation>
        <location evidence="1 7">Nucleus</location>
    </subcellularLocation>
</comment>
<comment type="similarity">
    <text evidence="2 7">Belongs to the TFP11/STIP family.</text>
</comment>
<feature type="region of interest" description="Disordered" evidence="8">
    <location>
        <begin position="40"/>
        <end position="60"/>
    </location>
</feature>
<evidence type="ECO:0000256" key="4">
    <source>
        <dbReference type="ARBA" id="ARBA00022728"/>
    </source>
</evidence>
<dbReference type="PANTHER" id="PTHR23329:SF1">
    <property type="entry name" value="TUFTELIN-INTERACTING PROTEIN 11"/>
    <property type="match status" value="1"/>
</dbReference>
<keyword evidence="4 7" id="KW-0747">Spliceosome</keyword>
<dbReference type="GO" id="GO:0071008">
    <property type="term" value="C:U2-type post-mRNA release spliceosomal complex"/>
    <property type="evidence" value="ECO:0007669"/>
    <property type="project" value="TreeGrafter"/>
</dbReference>
<evidence type="ECO:0000256" key="6">
    <source>
        <dbReference type="ARBA" id="ARBA00023242"/>
    </source>
</evidence>
<dbReference type="InterPro" id="IPR022159">
    <property type="entry name" value="STIP/TFIP11_N"/>
</dbReference>
<dbReference type="InterPro" id="IPR045211">
    <property type="entry name" value="TFP11/STIP/Ntr1"/>
</dbReference>
<evidence type="ECO:0000259" key="9">
    <source>
        <dbReference type="PROSITE" id="PS50174"/>
    </source>
</evidence>
<feature type="region of interest" description="Disordered" evidence="8">
    <location>
        <begin position="202"/>
        <end position="223"/>
    </location>
</feature>
<proteinExistence type="inferred from homology"/>
<evidence type="ECO:0000256" key="2">
    <source>
        <dbReference type="ARBA" id="ARBA00010900"/>
    </source>
</evidence>
<dbReference type="PIRSF" id="PIRSF017706">
    <property type="entry name" value="TFIP11"/>
    <property type="match status" value="1"/>
</dbReference>
<dbReference type="Pfam" id="PF01585">
    <property type="entry name" value="G-patch"/>
    <property type="match status" value="1"/>
</dbReference>
<dbReference type="PROSITE" id="PS50174">
    <property type="entry name" value="G_PATCH"/>
    <property type="match status" value="1"/>
</dbReference>
<keyword evidence="11" id="KW-1185">Reference proteome</keyword>
<dbReference type="GO" id="GO:0000390">
    <property type="term" value="P:spliceosomal complex disassembly"/>
    <property type="evidence" value="ECO:0007669"/>
    <property type="project" value="InterPro"/>
</dbReference>
<feature type="compositionally biased region" description="Basic and acidic residues" evidence="8">
    <location>
        <begin position="204"/>
        <end position="219"/>
    </location>
</feature>
<keyword evidence="5 7" id="KW-0508">mRNA splicing</keyword>
<evidence type="ECO:0000256" key="1">
    <source>
        <dbReference type="ARBA" id="ARBA00004123"/>
    </source>
</evidence>
<evidence type="ECO:0000256" key="8">
    <source>
        <dbReference type="SAM" id="MobiDB-lite"/>
    </source>
</evidence>
<name>A0AAN8FXN5_TRICO</name>
<gene>
    <name evidence="10" type="ORF">GCK32_008110</name>
</gene>
<keyword evidence="6 7" id="KW-0539">Nucleus</keyword>
<protein>
    <submittedName>
        <fullName evidence="10">Septin and tuftelin-interacting protein 1 STIP</fullName>
    </submittedName>
</protein>
<feature type="region of interest" description="Disordered" evidence="8">
    <location>
        <begin position="706"/>
        <end position="726"/>
    </location>
</feature>
<dbReference type="SMART" id="SM00443">
    <property type="entry name" value="G_patch"/>
    <property type="match status" value="1"/>
</dbReference>
<evidence type="ECO:0000256" key="7">
    <source>
        <dbReference type="PIRNR" id="PIRNR017706"/>
    </source>
</evidence>
<dbReference type="InterPro" id="IPR024933">
    <property type="entry name" value="TFP11"/>
</dbReference>
<reference evidence="10 11" key="1">
    <citation type="submission" date="2019-10" db="EMBL/GenBank/DDBJ databases">
        <title>Assembly and Annotation for the nematode Trichostrongylus colubriformis.</title>
        <authorList>
            <person name="Martin J."/>
        </authorList>
    </citation>
    <scope>NUCLEOTIDE SEQUENCE [LARGE SCALE GENOMIC DNA]</scope>
    <source>
        <strain evidence="10">G859</strain>
        <tissue evidence="10">Whole worm</tissue>
    </source>
</reference>
<evidence type="ECO:0000313" key="10">
    <source>
        <dbReference type="EMBL" id="KAK5986295.1"/>
    </source>
</evidence>
<sequence length="808" mass="92744">MAEEEEGMESFDFDERDLEFALNPGRRHYQTKNQATYGIWADRESDEEEAYDRPSFGKKARKDYSAPINFISGGIKQGSSLDPPEKLQRELKENVKDEAPIEIISRRERKKQRSAGANVFAGLRSSAVTGAHFNAPDDWTKFGKGDVIKNMMKSMGYKEGEGLGASRQGIVEPVQAAVRKGRGAIGAYGKEAVGPKFGETAAEAQRRISEQKQSPKMEDLSSPQLKNAWKKAAKVKTRFKTIDEVIEEGGSIGFRSSVQTGVKVIDMTGPEQRVYSGYDSFSMKSRATFNDISDRDVFDVPELMHNLNLLVDLTEENIRRNDSQLKAVKDRTTALEHDLDQAKVILETETREYERIKQVFDMIERFSTRKGSDLPSMNECQQLFMQLRSEYNEEYQLFDLEALVVPLVLPQIVDHFSKWKPLDPDHLIYGVDLMKEWRDILVDKESVSMFTDRLTAYDRLLWDGWLPSLRRASLTWDPRDHMEPMLRIIEMWLPVLPVWMKENILEQVIIPRIEDRVSSWDPLTDSVPIHSWLVPWLAVLGDRLQPVLAPIRQKLAKALRMWNPTDHSAMAILKPWCGVWTAATMSAFLAQNVVPKLEKCLDTMNLNPRENKKCEEWYACMSWIGMISADTMASIVTKYFFPRWYSALCQWLDSPRVILDEVKMWYREWDGRIPPQIRDYPTIKENLRRGMVAVMESSQGLRVYNGPPPPPIAQATPPPPPPSGLRPTANMPISSAHMSLKEMLERMAAQHDLTHIPQRDRLKEGRQVYWFGTQSIYLDRNIVYVLDTQTFSWRPVGMEELLRMAGVG</sequence>
<feature type="compositionally biased region" description="Pro residues" evidence="8">
    <location>
        <begin position="706"/>
        <end position="724"/>
    </location>
</feature>
<dbReference type="InterPro" id="IPR000467">
    <property type="entry name" value="G_patch_dom"/>
</dbReference>
<evidence type="ECO:0000256" key="3">
    <source>
        <dbReference type="ARBA" id="ARBA00022664"/>
    </source>
</evidence>